<dbReference type="Gene3D" id="3.30.930.10">
    <property type="entry name" value="Bira Bifunctional Protein, Domain 2"/>
    <property type="match status" value="1"/>
</dbReference>
<dbReference type="SMART" id="SM00896">
    <property type="entry name" value="FDX-ACB"/>
    <property type="match status" value="1"/>
</dbReference>
<dbReference type="Proteomes" id="UP000033969">
    <property type="component" value="Unassembled WGS sequence"/>
</dbReference>
<gene>
    <name evidence="2" type="ORF">UU74_C0037G0001</name>
</gene>
<organism evidence="2 3">
    <name type="scientific">Candidatus Woesebacteria bacterium GW2011_GWA1_41_7</name>
    <dbReference type="NCBI Taxonomy" id="1618556"/>
    <lineage>
        <taxon>Bacteria</taxon>
        <taxon>Candidatus Woeseibacteriota</taxon>
    </lineage>
</organism>
<dbReference type="InterPro" id="IPR036690">
    <property type="entry name" value="Fdx_antiC-bd_sf"/>
</dbReference>
<dbReference type="InterPro" id="IPR041616">
    <property type="entry name" value="PheRS_beta_core"/>
</dbReference>
<sequence length="178" mass="20274">KMILGGVLSGYSYRRAKGVVEALLERLNTDVIFKAEEEKGFGASRGAFIYYADVLVGKIGIAENTDLVYYEFYVEKLMKSAKYSINTPGFKKIPKYPAQIEDINFILPQKTKTGEVVEQLRNTKFVVKAELVDIYKDSYTFRIWYQDQTKTLTNREVGGVRNQIVSSLKLKFGGNLKE</sequence>
<feature type="non-terminal residue" evidence="2">
    <location>
        <position position="1"/>
    </location>
</feature>
<name>A0A0G0WV36_9BACT</name>
<evidence type="ECO:0000259" key="1">
    <source>
        <dbReference type="PROSITE" id="PS51447"/>
    </source>
</evidence>
<dbReference type="Pfam" id="PF17759">
    <property type="entry name" value="tRNA_synthFbeta"/>
    <property type="match status" value="1"/>
</dbReference>
<accession>A0A0G0WV36</accession>
<protein>
    <submittedName>
        <fullName evidence="2">Phenylalanine-tRNA ligase beta subunit</fullName>
    </submittedName>
</protein>
<proteinExistence type="predicted"/>
<comment type="caution">
    <text evidence="2">The sequence shown here is derived from an EMBL/GenBank/DDBJ whole genome shotgun (WGS) entry which is preliminary data.</text>
</comment>
<dbReference type="AlphaFoldDB" id="A0A0G0WV36"/>
<dbReference type="Gene3D" id="3.30.70.380">
    <property type="entry name" value="Ferrodoxin-fold anticodon-binding domain"/>
    <property type="match status" value="1"/>
</dbReference>
<evidence type="ECO:0000313" key="2">
    <source>
        <dbReference type="EMBL" id="KKS16604.1"/>
    </source>
</evidence>
<dbReference type="InterPro" id="IPR005121">
    <property type="entry name" value="Fdx_antiC-bd"/>
</dbReference>
<dbReference type="Pfam" id="PF03147">
    <property type="entry name" value="FDX-ACB"/>
    <property type="match status" value="1"/>
</dbReference>
<dbReference type="PROSITE" id="PS51447">
    <property type="entry name" value="FDX_ACB"/>
    <property type="match status" value="1"/>
</dbReference>
<feature type="domain" description="FDX-ACB" evidence="1">
    <location>
        <begin position="94"/>
        <end position="177"/>
    </location>
</feature>
<evidence type="ECO:0000313" key="3">
    <source>
        <dbReference type="Proteomes" id="UP000033969"/>
    </source>
</evidence>
<dbReference type="GO" id="GO:0016874">
    <property type="term" value="F:ligase activity"/>
    <property type="evidence" value="ECO:0007669"/>
    <property type="project" value="UniProtKB-KW"/>
</dbReference>
<dbReference type="EMBL" id="LCBU01000037">
    <property type="protein sequence ID" value="KKS16604.1"/>
    <property type="molecule type" value="Genomic_DNA"/>
</dbReference>
<dbReference type="InterPro" id="IPR045864">
    <property type="entry name" value="aa-tRNA-synth_II/BPL/LPL"/>
</dbReference>
<dbReference type="SUPFAM" id="SSF54991">
    <property type="entry name" value="Anticodon-binding domain of PheRS"/>
    <property type="match status" value="1"/>
</dbReference>
<keyword evidence="2" id="KW-0436">Ligase</keyword>
<reference evidence="2 3" key="1">
    <citation type="journal article" date="2015" name="Nature">
        <title>rRNA introns, odd ribosomes, and small enigmatic genomes across a large radiation of phyla.</title>
        <authorList>
            <person name="Brown C.T."/>
            <person name="Hug L.A."/>
            <person name="Thomas B.C."/>
            <person name="Sharon I."/>
            <person name="Castelle C.J."/>
            <person name="Singh A."/>
            <person name="Wilkins M.J."/>
            <person name="Williams K.H."/>
            <person name="Banfield J.F."/>
        </authorList>
    </citation>
    <scope>NUCLEOTIDE SEQUENCE [LARGE SCALE GENOMIC DNA]</scope>
</reference>